<evidence type="ECO:0000313" key="3">
    <source>
        <dbReference type="EMBL" id="VFT79538.1"/>
    </source>
</evidence>
<dbReference type="AlphaFoldDB" id="A0A485K9W7"/>
<name>A0A485K9W7_9STRA</name>
<dbReference type="EMBL" id="CAADRA010000262">
    <property type="protein sequence ID" value="VFT79538.1"/>
    <property type="molecule type" value="Genomic_DNA"/>
</dbReference>
<proteinExistence type="predicted"/>
<feature type="domain" description="DDE-1" evidence="1">
    <location>
        <begin position="191"/>
        <end position="262"/>
    </location>
</feature>
<dbReference type="Gene3D" id="3.30.420.10">
    <property type="entry name" value="Ribonuclease H-like superfamily/Ribonuclease H"/>
    <property type="match status" value="1"/>
</dbReference>
<organism evidence="3 4">
    <name type="scientific">Aphanomyces stellatus</name>
    <dbReference type="NCBI Taxonomy" id="120398"/>
    <lineage>
        <taxon>Eukaryota</taxon>
        <taxon>Sar</taxon>
        <taxon>Stramenopiles</taxon>
        <taxon>Oomycota</taxon>
        <taxon>Saprolegniomycetes</taxon>
        <taxon>Saprolegniales</taxon>
        <taxon>Verrucalvaceae</taxon>
        <taxon>Aphanomyces</taxon>
    </lineage>
</organism>
<gene>
    <name evidence="3" type="primary">Aste57867_2336</name>
    <name evidence="2" type="ORF">As57867_002331</name>
    <name evidence="3" type="ORF">ASTE57867_2336</name>
</gene>
<dbReference type="InterPro" id="IPR004875">
    <property type="entry name" value="DDE_SF_endonuclease_dom"/>
</dbReference>
<dbReference type="InterPro" id="IPR036397">
    <property type="entry name" value="RNaseH_sf"/>
</dbReference>
<evidence type="ECO:0000313" key="2">
    <source>
        <dbReference type="EMBL" id="KAF0717365.1"/>
    </source>
</evidence>
<protein>
    <submittedName>
        <fullName evidence="3">Aste57867_2336 protein</fullName>
    </submittedName>
</protein>
<evidence type="ECO:0000313" key="4">
    <source>
        <dbReference type="Proteomes" id="UP000332933"/>
    </source>
</evidence>
<dbReference type="GO" id="GO:0003676">
    <property type="term" value="F:nucleic acid binding"/>
    <property type="evidence" value="ECO:0007669"/>
    <property type="project" value="InterPro"/>
</dbReference>
<dbReference type="PANTHER" id="PTHR47169">
    <property type="entry name" value="OS01G0541250 PROTEIN"/>
    <property type="match status" value="1"/>
</dbReference>
<dbReference type="Pfam" id="PF03184">
    <property type="entry name" value="DDE_1"/>
    <property type="match status" value="1"/>
</dbReference>
<evidence type="ECO:0000259" key="1">
    <source>
        <dbReference type="Pfam" id="PF03184"/>
    </source>
</evidence>
<accession>A0A485K9W7</accession>
<dbReference type="Proteomes" id="UP000332933">
    <property type="component" value="Unassembled WGS sequence"/>
</dbReference>
<reference evidence="2" key="2">
    <citation type="submission" date="2019-06" db="EMBL/GenBank/DDBJ databases">
        <title>Genomics analysis of Aphanomyces spp. identifies a new class of oomycete effector associated with host adaptation.</title>
        <authorList>
            <person name="Gaulin E."/>
        </authorList>
    </citation>
    <scope>NUCLEOTIDE SEQUENCE</scope>
    <source>
        <strain evidence="2">CBS 578.67</strain>
    </source>
</reference>
<keyword evidence="4" id="KW-1185">Reference proteome</keyword>
<dbReference type="EMBL" id="VJMH01000262">
    <property type="protein sequence ID" value="KAF0717365.1"/>
    <property type="molecule type" value="Genomic_DNA"/>
</dbReference>
<reference evidence="3 4" key="1">
    <citation type="submission" date="2019-03" db="EMBL/GenBank/DDBJ databases">
        <authorList>
            <person name="Gaulin E."/>
            <person name="Dumas B."/>
        </authorList>
    </citation>
    <scope>NUCLEOTIDE SEQUENCE [LARGE SCALE GENOMIC DNA]</scope>
    <source>
        <strain evidence="3">CBS 568.67</strain>
    </source>
</reference>
<sequence>MSLGTFFRYMKKTPEMNARSNYVKTHLTEAHRAARLDYAISFVRRTSNGYHIFTNMYDHVHVDEKWFFLTKVKRRYYVFDNEEVASRAVQSKGHITKVLFLAAIARPRYDCRSKRFFDGKLGVWPFVKVEPAQCSSENRPRGTPIMSPKSVTGEVYKDMILKNVVAAIKAKMPGARSRTISIQQDNAGHQNATSHCQPLDVSIMAPFKRHLRDLWIAEDAVEGDITDDDWFSPSAKVKRITMIKRAAKAWDMITPEQVRGSFLKALPKP</sequence>